<dbReference type="GO" id="GO:0043709">
    <property type="term" value="P:cell adhesion involved in single-species biofilm formation"/>
    <property type="evidence" value="ECO:0007669"/>
    <property type="project" value="TreeGrafter"/>
</dbReference>
<feature type="domain" description="GGDEF" evidence="4">
    <location>
        <begin position="234"/>
        <end position="367"/>
    </location>
</feature>
<protein>
    <recommendedName>
        <fullName evidence="1">diguanylate cyclase</fullName>
        <ecNumber evidence="1">2.7.7.65</ecNumber>
    </recommendedName>
</protein>
<keyword evidence="3" id="KW-0812">Transmembrane</keyword>
<dbReference type="PROSITE" id="PS50887">
    <property type="entry name" value="GGDEF"/>
    <property type="match status" value="1"/>
</dbReference>
<dbReference type="SMART" id="SM00267">
    <property type="entry name" value="GGDEF"/>
    <property type="match status" value="1"/>
</dbReference>
<dbReference type="Pfam" id="PF00990">
    <property type="entry name" value="GGDEF"/>
    <property type="match status" value="1"/>
</dbReference>
<dbReference type="Proteomes" id="UP000273675">
    <property type="component" value="Unassembled WGS sequence"/>
</dbReference>
<evidence type="ECO:0000313" key="5">
    <source>
        <dbReference type="EMBL" id="RKR03223.1"/>
    </source>
</evidence>
<dbReference type="EC" id="2.7.7.65" evidence="1"/>
<dbReference type="EMBL" id="RBIM01000002">
    <property type="protein sequence ID" value="RKR03223.1"/>
    <property type="molecule type" value="Genomic_DNA"/>
</dbReference>
<dbReference type="GO" id="GO:1902201">
    <property type="term" value="P:negative regulation of bacterial-type flagellum-dependent cell motility"/>
    <property type="evidence" value="ECO:0007669"/>
    <property type="project" value="TreeGrafter"/>
</dbReference>
<evidence type="ECO:0000256" key="2">
    <source>
        <dbReference type="SAM" id="MobiDB-lite"/>
    </source>
</evidence>
<name>A0A495DKT6_9PROT</name>
<dbReference type="PANTHER" id="PTHR45138">
    <property type="entry name" value="REGULATORY COMPONENTS OF SENSORY TRANSDUCTION SYSTEM"/>
    <property type="match status" value="1"/>
</dbReference>
<dbReference type="GO" id="GO:0005886">
    <property type="term" value="C:plasma membrane"/>
    <property type="evidence" value="ECO:0007669"/>
    <property type="project" value="TreeGrafter"/>
</dbReference>
<dbReference type="InterPro" id="IPR043128">
    <property type="entry name" value="Rev_trsase/Diguanyl_cyclase"/>
</dbReference>
<feature type="region of interest" description="Disordered" evidence="2">
    <location>
        <begin position="355"/>
        <end position="379"/>
    </location>
</feature>
<accession>A0A495DKT6</accession>
<dbReference type="SUPFAM" id="SSF55073">
    <property type="entry name" value="Nucleotide cyclase"/>
    <property type="match status" value="1"/>
</dbReference>
<dbReference type="NCBIfam" id="TIGR00254">
    <property type="entry name" value="GGDEF"/>
    <property type="match status" value="1"/>
</dbReference>
<feature type="transmembrane region" description="Helical" evidence="3">
    <location>
        <begin position="155"/>
        <end position="175"/>
    </location>
</feature>
<gene>
    <name evidence="5" type="ORF">C7435_1176</name>
</gene>
<sequence length="379" mass="40428">MLRRYWPADCTDQHMDIASRRSLSAFCVLPGIVGVTVTLVSLKFLEEEPGLLATGAIASLICLVAPIWINAAHDYKNRARLLGALLLLMLAGMAVMGKALISPANIMMLPGIMTFTLAVGWRTGLAYMLAALAIYLGCVVQSPEPLGYSVTSSNVTLLTALGGAAIFIFIGAMIFRHEMVNAAMRLEAAKKAAEISMAHFRERAATDALTGAANRAAIDQILAAEIDRSREAGRPFAVVVFDLDHFKRVNDTFGHLAGDRVLIETVRVVKQVLRTSDTLGRIGGEEFAVILPGVSGRQAHVMAERMRKMIAAISIDVEGRGSVSPTASFGVAESDVNACGADLLERADECLYSAKRGGRNRVESGPRPSGTTVSASRVG</sequence>
<keyword evidence="3" id="KW-0472">Membrane</keyword>
<dbReference type="CDD" id="cd01949">
    <property type="entry name" value="GGDEF"/>
    <property type="match status" value="1"/>
</dbReference>
<evidence type="ECO:0000259" key="4">
    <source>
        <dbReference type="PROSITE" id="PS50887"/>
    </source>
</evidence>
<evidence type="ECO:0000313" key="6">
    <source>
        <dbReference type="Proteomes" id="UP000273675"/>
    </source>
</evidence>
<dbReference type="AlphaFoldDB" id="A0A495DKT6"/>
<dbReference type="InterPro" id="IPR050469">
    <property type="entry name" value="Diguanylate_Cyclase"/>
</dbReference>
<proteinExistence type="predicted"/>
<dbReference type="InterPro" id="IPR029787">
    <property type="entry name" value="Nucleotide_cyclase"/>
</dbReference>
<feature type="transmembrane region" description="Helical" evidence="3">
    <location>
        <begin position="113"/>
        <end position="135"/>
    </location>
</feature>
<dbReference type="OrthoDB" id="9812260at2"/>
<dbReference type="InterPro" id="IPR000160">
    <property type="entry name" value="GGDEF_dom"/>
</dbReference>
<organism evidence="5 6">
    <name type="scientific">Maricaulis maris</name>
    <dbReference type="NCBI Taxonomy" id="74318"/>
    <lineage>
        <taxon>Bacteria</taxon>
        <taxon>Pseudomonadati</taxon>
        <taxon>Pseudomonadota</taxon>
        <taxon>Alphaproteobacteria</taxon>
        <taxon>Maricaulales</taxon>
        <taxon>Maricaulaceae</taxon>
        <taxon>Maricaulis</taxon>
    </lineage>
</organism>
<evidence type="ECO:0000256" key="1">
    <source>
        <dbReference type="ARBA" id="ARBA00012528"/>
    </source>
</evidence>
<feature type="transmembrane region" description="Helical" evidence="3">
    <location>
        <begin position="81"/>
        <end position="101"/>
    </location>
</feature>
<dbReference type="Gene3D" id="3.30.70.270">
    <property type="match status" value="1"/>
</dbReference>
<comment type="caution">
    <text evidence="5">The sequence shown here is derived from an EMBL/GenBank/DDBJ whole genome shotgun (WGS) entry which is preliminary data.</text>
</comment>
<reference evidence="5 6" key="1">
    <citation type="submission" date="2018-10" db="EMBL/GenBank/DDBJ databases">
        <title>Genomic Encyclopedia of Type Strains, Phase IV (KMG-IV): sequencing the most valuable type-strain genomes for metagenomic binning, comparative biology and taxonomic classification.</title>
        <authorList>
            <person name="Goeker M."/>
        </authorList>
    </citation>
    <scope>NUCLEOTIDE SEQUENCE [LARGE SCALE GENOMIC DNA]</scope>
    <source>
        <strain evidence="5 6">DSM 4734</strain>
    </source>
</reference>
<dbReference type="RefSeq" id="WP_121210368.1">
    <property type="nucleotide sequence ID" value="NZ_RBIM01000002.1"/>
</dbReference>
<evidence type="ECO:0000256" key="3">
    <source>
        <dbReference type="SAM" id="Phobius"/>
    </source>
</evidence>
<dbReference type="FunFam" id="3.30.70.270:FF:000001">
    <property type="entry name" value="Diguanylate cyclase domain protein"/>
    <property type="match status" value="1"/>
</dbReference>
<feature type="compositionally biased region" description="Polar residues" evidence="2">
    <location>
        <begin position="369"/>
        <end position="379"/>
    </location>
</feature>
<keyword evidence="3" id="KW-1133">Transmembrane helix</keyword>
<feature type="transmembrane region" description="Helical" evidence="3">
    <location>
        <begin position="23"/>
        <end position="42"/>
    </location>
</feature>
<dbReference type="PANTHER" id="PTHR45138:SF24">
    <property type="entry name" value="DIGUANYLATE CYCLASE DGCC-RELATED"/>
    <property type="match status" value="1"/>
</dbReference>
<dbReference type="GO" id="GO:0052621">
    <property type="term" value="F:diguanylate cyclase activity"/>
    <property type="evidence" value="ECO:0007669"/>
    <property type="project" value="UniProtKB-EC"/>
</dbReference>
<feature type="transmembrane region" description="Helical" evidence="3">
    <location>
        <begin position="49"/>
        <end position="69"/>
    </location>
</feature>